<evidence type="ECO:0000256" key="1">
    <source>
        <dbReference type="SAM" id="SignalP"/>
    </source>
</evidence>
<dbReference type="Proteomes" id="UP000549617">
    <property type="component" value="Unassembled WGS sequence"/>
</dbReference>
<comment type="caution">
    <text evidence="2">The sequence shown here is derived from an EMBL/GenBank/DDBJ whole genome shotgun (WGS) entry which is preliminary data.</text>
</comment>
<dbReference type="InterPro" id="IPR029058">
    <property type="entry name" value="AB_hydrolase_fold"/>
</dbReference>
<evidence type="ECO:0000313" key="2">
    <source>
        <dbReference type="EMBL" id="MBB5686386.1"/>
    </source>
</evidence>
<proteinExistence type="predicted"/>
<accession>A0A7W9AJ28</accession>
<dbReference type="Pfam" id="PF11288">
    <property type="entry name" value="DUF3089"/>
    <property type="match status" value="1"/>
</dbReference>
<feature type="chain" id="PRO_5031299878" evidence="1">
    <location>
        <begin position="18"/>
        <end position="353"/>
    </location>
</feature>
<keyword evidence="3" id="KW-1185">Reference proteome</keyword>
<sequence length="353" mass="37418">MIAALGVSSSGSVTAQAAPVSFAQSPAPPAPDYSKTEAWTPLAGAVPIVAPGATPAAASPAIDIFYIHPTTDRSMDHWNADIANGALNAWTDASVVARQSGIFNACCRVFAPRYRQASFLALMNMKGDGSKAFDLAYGDVERAFDAFMAASEGRPFILAGHSQGAFHLARLLERKIDGTPLVARLVAAYVIGVNLSEGEFGKTYKTISICDTPDQTGCVVAWNAVLPESNRAATAALAEQRYIERYGDDPGKTILCINPLTFDRARPDADADKSQGAVPGAPGWGGLQRLRANGVKARCDKGALIVEPDAVLDLQPLPGGSMHYHDLGLFYADVRANAMLRAAAFLKMRGRKH</sequence>
<dbReference type="AlphaFoldDB" id="A0A7W9AJ28"/>
<feature type="signal peptide" evidence="1">
    <location>
        <begin position="1"/>
        <end position="17"/>
    </location>
</feature>
<keyword evidence="1" id="KW-0732">Signal</keyword>
<dbReference type="EMBL" id="JACIJC010000004">
    <property type="protein sequence ID" value="MBB5686386.1"/>
    <property type="molecule type" value="Genomic_DNA"/>
</dbReference>
<dbReference type="InterPro" id="IPR021440">
    <property type="entry name" value="DUF3089"/>
</dbReference>
<organism evidence="2 3">
    <name type="scientific">Sphingobium boeckii</name>
    <dbReference type="NCBI Taxonomy" id="1082345"/>
    <lineage>
        <taxon>Bacteria</taxon>
        <taxon>Pseudomonadati</taxon>
        <taxon>Pseudomonadota</taxon>
        <taxon>Alphaproteobacteria</taxon>
        <taxon>Sphingomonadales</taxon>
        <taxon>Sphingomonadaceae</taxon>
        <taxon>Sphingobium</taxon>
    </lineage>
</organism>
<dbReference type="SUPFAM" id="SSF53474">
    <property type="entry name" value="alpha/beta-Hydrolases"/>
    <property type="match status" value="1"/>
</dbReference>
<gene>
    <name evidence="2" type="ORF">FHS49_002410</name>
</gene>
<evidence type="ECO:0000313" key="3">
    <source>
        <dbReference type="Proteomes" id="UP000549617"/>
    </source>
</evidence>
<protein>
    <submittedName>
        <fullName evidence="2">Pimeloyl-ACP methyl ester carboxylesterase</fullName>
    </submittedName>
</protein>
<name>A0A7W9AJ28_9SPHN</name>
<dbReference type="RefSeq" id="WP_184018785.1">
    <property type="nucleotide sequence ID" value="NZ_JACIJC010000004.1"/>
</dbReference>
<reference evidence="2 3" key="1">
    <citation type="submission" date="2020-08" db="EMBL/GenBank/DDBJ databases">
        <title>Genomic Encyclopedia of Type Strains, Phase IV (KMG-IV): sequencing the most valuable type-strain genomes for metagenomic binning, comparative biology and taxonomic classification.</title>
        <authorList>
            <person name="Goeker M."/>
        </authorList>
    </citation>
    <scope>NUCLEOTIDE SEQUENCE [LARGE SCALE GENOMIC DNA]</scope>
    <source>
        <strain evidence="2 3">DSM 25079</strain>
    </source>
</reference>